<keyword evidence="1" id="KW-1133">Transmembrane helix</keyword>
<evidence type="ECO:0000256" key="1">
    <source>
        <dbReference type="SAM" id="Phobius"/>
    </source>
</evidence>
<dbReference type="Proteomes" id="UP000199263">
    <property type="component" value="Unassembled WGS sequence"/>
</dbReference>
<protein>
    <recommendedName>
        <fullName evidence="4">BofC C-terminal domain-containing protein</fullName>
    </recommendedName>
</protein>
<evidence type="ECO:0000313" key="2">
    <source>
        <dbReference type="EMBL" id="SFD11698.1"/>
    </source>
</evidence>
<dbReference type="RefSeq" id="WP_090092401.1">
    <property type="nucleotide sequence ID" value="NZ_FOMG01000020.1"/>
</dbReference>
<organism evidence="2 3">
    <name type="scientific">Clostridium uliginosum</name>
    <dbReference type="NCBI Taxonomy" id="119641"/>
    <lineage>
        <taxon>Bacteria</taxon>
        <taxon>Bacillati</taxon>
        <taxon>Bacillota</taxon>
        <taxon>Clostridia</taxon>
        <taxon>Eubacteriales</taxon>
        <taxon>Clostridiaceae</taxon>
        <taxon>Clostridium</taxon>
    </lineage>
</organism>
<keyword evidence="1" id="KW-0812">Transmembrane</keyword>
<proteinExistence type="predicted"/>
<accession>A0A1I1PVU2</accession>
<reference evidence="2 3" key="1">
    <citation type="submission" date="2016-10" db="EMBL/GenBank/DDBJ databases">
        <authorList>
            <person name="de Groot N.N."/>
        </authorList>
    </citation>
    <scope>NUCLEOTIDE SEQUENCE [LARGE SCALE GENOMIC DNA]</scope>
    <source>
        <strain evidence="2 3">DSM 12992</strain>
    </source>
</reference>
<gene>
    <name evidence="2" type="ORF">SAMN05421842_12047</name>
</gene>
<keyword evidence="3" id="KW-1185">Reference proteome</keyword>
<keyword evidence="1" id="KW-0472">Membrane</keyword>
<feature type="transmembrane region" description="Helical" evidence="1">
    <location>
        <begin position="7"/>
        <end position="27"/>
    </location>
</feature>
<dbReference type="STRING" id="119641.SAMN05421842_12047"/>
<dbReference type="EMBL" id="FOMG01000020">
    <property type="protein sequence ID" value="SFD11698.1"/>
    <property type="molecule type" value="Genomic_DNA"/>
</dbReference>
<dbReference type="AlphaFoldDB" id="A0A1I1PVU2"/>
<name>A0A1I1PVU2_9CLOT</name>
<dbReference type="OrthoDB" id="2082016at2"/>
<sequence length="193" mass="21806">MVNKKRRIVVSIILMLALIFSMTYYLVDRSINDRGLVQSSQGKVNTDVDANKLEDSVKVSLFAGDKKETDLTISQIKKQLNINGDLTREELTQILKNSGYNLDVTSNGQIIFKRETSSTLEANKYYIGDKDGYLAIYQTDNEGVASIKSTEDIFSDNKPIENLRDGDKNKIKNFELKYNSKDEAEESISELIS</sequence>
<evidence type="ECO:0008006" key="4">
    <source>
        <dbReference type="Google" id="ProtNLM"/>
    </source>
</evidence>
<evidence type="ECO:0000313" key="3">
    <source>
        <dbReference type="Proteomes" id="UP000199263"/>
    </source>
</evidence>